<dbReference type="Proteomes" id="UP000188533">
    <property type="component" value="Unassembled WGS sequence"/>
</dbReference>
<dbReference type="EMBL" id="BDGU01000169">
    <property type="protein sequence ID" value="GAW03970.1"/>
    <property type="molecule type" value="Genomic_DNA"/>
</dbReference>
<feature type="compositionally biased region" description="Basic and acidic residues" evidence="1">
    <location>
        <begin position="128"/>
        <end position="138"/>
    </location>
</feature>
<comment type="caution">
    <text evidence="2">The sequence shown here is derived from an EMBL/GenBank/DDBJ whole genome shotgun (WGS) entry which is preliminary data.</text>
</comment>
<evidence type="ECO:0000256" key="1">
    <source>
        <dbReference type="SAM" id="MobiDB-lite"/>
    </source>
</evidence>
<protein>
    <submittedName>
        <fullName evidence="2">Uncharacterized protein</fullName>
    </submittedName>
</protein>
<evidence type="ECO:0000313" key="3">
    <source>
        <dbReference type="Proteomes" id="UP000188533"/>
    </source>
</evidence>
<feature type="region of interest" description="Disordered" evidence="1">
    <location>
        <begin position="115"/>
        <end position="151"/>
    </location>
</feature>
<reference evidence="2 3" key="1">
    <citation type="submission" date="2016-08" db="EMBL/GenBank/DDBJ databases">
        <authorList>
            <consortium name="Lentinula edodes genome sequencing consortium"/>
            <person name="Sakamoto Y."/>
            <person name="Nakade K."/>
            <person name="Sato S."/>
            <person name="Yoshida Y."/>
            <person name="Miyazaki K."/>
            <person name="Natsume S."/>
            <person name="Konno N."/>
        </authorList>
    </citation>
    <scope>NUCLEOTIDE SEQUENCE [LARGE SCALE GENOMIC DNA]</scope>
    <source>
        <strain evidence="2 3">NBRC 111202</strain>
    </source>
</reference>
<name>A0A1Q3E9S3_LENED</name>
<proteinExistence type="predicted"/>
<dbReference type="AlphaFoldDB" id="A0A1Q3E9S3"/>
<gene>
    <name evidence="2" type="ORF">LENED_005728</name>
</gene>
<keyword evidence="3" id="KW-1185">Reference proteome</keyword>
<sequence length="165" mass="17806">MLKDAYGSLSSQLGVLLLSPNLLMPGNYYDVNAAPHGLKWSFTSTDSTSVETNRVLVDTARELFLRSILDLQNAGEDPIVVLEALKTAEPNRRAITLNESGESTVHIDEHGHLVEASPPPDSATEALEGLKEVERGSADEGTSSPVGGLVDLFRTTGQSRPFRFN</sequence>
<evidence type="ECO:0000313" key="2">
    <source>
        <dbReference type="EMBL" id="GAW03970.1"/>
    </source>
</evidence>
<accession>A0A1Q3E9S3</accession>
<reference evidence="2 3" key="2">
    <citation type="submission" date="2017-02" db="EMBL/GenBank/DDBJ databases">
        <title>A genome survey and senescence transcriptome analysis in Lentinula edodes.</title>
        <authorList>
            <person name="Sakamoto Y."/>
            <person name="Nakade K."/>
            <person name="Sato S."/>
            <person name="Yoshida Y."/>
            <person name="Miyazaki K."/>
            <person name="Natsume S."/>
            <person name="Konno N."/>
        </authorList>
    </citation>
    <scope>NUCLEOTIDE SEQUENCE [LARGE SCALE GENOMIC DNA]</scope>
    <source>
        <strain evidence="2 3">NBRC 111202</strain>
    </source>
</reference>
<organism evidence="2 3">
    <name type="scientific">Lentinula edodes</name>
    <name type="common">Shiitake mushroom</name>
    <name type="synonym">Lentinus edodes</name>
    <dbReference type="NCBI Taxonomy" id="5353"/>
    <lineage>
        <taxon>Eukaryota</taxon>
        <taxon>Fungi</taxon>
        <taxon>Dikarya</taxon>
        <taxon>Basidiomycota</taxon>
        <taxon>Agaricomycotina</taxon>
        <taxon>Agaricomycetes</taxon>
        <taxon>Agaricomycetidae</taxon>
        <taxon>Agaricales</taxon>
        <taxon>Marasmiineae</taxon>
        <taxon>Omphalotaceae</taxon>
        <taxon>Lentinula</taxon>
    </lineage>
</organism>